<dbReference type="EMBL" id="CSAD01000480">
    <property type="protein sequence ID" value="COW05242.1"/>
    <property type="molecule type" value="Genomic_DNA"/>
</dbReference>
<accession>A0A655IUH2</accession>
<dbReference type="AlphaFoldDB" id="A0A655IUH2"/>
<gene>
    <name evidence="2" type="ORF">ERS007679_03006</name>
    <name evidence="3" type="ORF">ERS007720_01901</name>
</gene>
<evidence type="ECO:0000313" key="5">
    <source>
        <dbReference type="Proteomes" id="UP000045842"/>
    </source>
</evidence>
<sequence length="106" mass="10882">MQRRGGPVGPLVEFGVTEAAVAGTITGVGHREAVRPAPRGIGEHGVQGSPRPIAGRPVRRGPIRGERYKATQSAVGTGSAAICRLRWHVGSLTGGLVAQVRGSKIG</sequence>
<reference evidence="4 5" key="1">
    <citation type="submission" date="2015-03" db="EMBL/GenBank/DDBJ databases">
        <authorList>
            <consortium name="Pathogen Informatics"/>
        </authorList>
    </citation>
    <scope>NUCLEOTIDE SEQUENCE [LARGE SCALE GENOMIC DNA]</scope>
    <source>
        <strain evidence="2 5">G09801536</strain>
        <strain evidence="3 4">M09401471</strain>
    </source>
</reference>
<protein>
    <submittedName>
        <fullName evidence="3">Uncharacterized protein</fullName>
    </submittedName>
</protein>
<evidence type="ECO:0000313" key="2">
    <source>
        <dbReference type="EMBL" id="COW05242.1"/>
    </source>
</evidence>
<name>A0A655IUH2_MYCTX</name>
<evidence type="ECO:0000256" key="1">
    <source>
        <dbReference type="SAM" id="MobiDB-lite"/>
    </source>
</evidence>
<dbReference type="EMBL" id="CSAJ01000213">
    <property type="protein sequence ID" value="COW17049.1"/>
    <property type="molecule type" value="Genomic_DNA"/>
</dbReference>
<dbReference type="Proteomes" id="UP000044938">
    <property type="component" value="Unassembled WGS sequence"/>
</dbReference>
<dbReference type="Proteomes" id="UP000045842">
    <property type="component" value="Unassembled WGS sequence"/>
</dbReference>
<evidence type="ECO:0000313" key="4">
    <source>
        <dbReference type="Proteomes" id="UP000044938"/>
    </source>
</evidence>
<proteinExistence type="predicted"/>
<evidence type="ECO:0000313" key="3">
    <source>
        <dbReference type="EMBL" id="COW17049.1"/>
    </source>
</evidence>
<organism evidence="3 4">
    <name type="scientific">Mycobacterium tuberculosis</name>
    <dbReference type="NCBI Taxonomy" id="1773"/>
    <lineage>
        <taxon>Bacteria</taxon>
        <taxon>Bacillati</taxon>
        <taxon>Actinomycetota</taxon>
        <taxon>Actinomycetes</taxon>
        <taxon>Mycobacteriales</taxon>
        <taxon>Mycobacteriaceae</taxon>
        <taxon>Mycobacterium</taxon>
        <taxon>Mycobacterium tuberculosis complex</taxon>
    </lineage>
</organism>
<feature type="region of interest" description="Disordered" evidence="1">
    <location>
        <begin position="36"/>
        <end position="60"/>
    </location>
</feature>